<sequence length="361" mass="38060">MMAGERHLLLTTDAVGGVWQYSVDLAEALGAFDYRVTLAVMGPAASAEQRAKAASIAHLDLIDTGLPLDWIAEDAAEVVAAEERLAQMAGDLRADLVQLHTPALASIGRYPCPVVAVLHSCVASWWQAVRKGPMPTDFGWRTALIAKGLRNASLTVAPSAAFAADVRRIYGVAPMPVHNGRALPCPSLTPHDQAFTAGRLWDEGKNVATLDRAAAKLTVPFKAAGPSFSPQGDGPAFQALHRLGSLGEAELAQHLGARPVFASAALYEPFGLAVLEAASAGCALILSDIPTFRELWDGAATFVPACDAGGFANAIEAMIEDSAARHEAGERARERATRYTPGAMASRMAGLYDRLKDRVAA</sequence>
<dbReference type="SUPFAM" id="SSF53756">
    <property type="entry name" value="UDP-Glycosyltransferase/glycogen phosphorylase"/>
    <property type="match status" value="1"/>
</dbReference>
<evidence type="ECO:0000259" key="1">
    <source>
        <dbReference type="Pfam" id="PF00534"/>
    </source>
</evidence>
<reference evidence="4" key="1">
    <citation type="journal article" date="2019" name="Int. J. Syst. Evol. Microbiol.">
        <title>The Global Catalogue of Microorganisms (GCM) 10K type strain sequencing project: providing services to taxonomists for standard genome sequencing and annotation.</title>
        <authorList>
            <consortium name="The Broad Institute Genomics Platform"/>
            <consortium name="The Broad Institute Genome Sequencing Center for Infectious Disease"/>
            <person name="Wu L."/>
            <person name="Ma J."/>
        </authorList>
    </citation>
    <scope>NUCLEOTIDE SEQUENCE [LARGE SCALE GENOMIC DNA]</scope>
    <source>
        <strain evidence="4">CCUG 54329</strain>
    </source>
</reference>
<dbReference type="InterPro" id="IPR028098">
    <property type="entry name" value="Glyco_trans_4-like_N"/>
</dbReference>
<feature type="domain" description="Glycosyl transferase family 1" evidence="1">
    <location>
        <begin position="243"/>
        <end position="335"/>
    </location>
</feature>
<dbReference type="EC" id="2.4.-.-" evidence="3"/>
<evidence type="ECO:0000313" key="3">
    <source>
        <dbReference type="EMBL" id="MFD1107355.1"/>
    </source>
</evidence>
<organism evidence="3 4">
    <name type="scientific">Sphingobium olei</name>
    <dbReference type="NCBI Taxonomy" id="420955"/>
    <lineage>
        <taxon>Bacteria</taxon>
        <taxon>Pseudomonadati</taxon>
        <taxon>Pseudomonadota</taxon>
        <taxon>Alphaproteobacteria</taxon>
        <taxon>Sphingomonadales</taxon>
        <taxon>Sphingomonadaceae</taxon>
        <taxon>Sphingobium</taxon>
    </lineage>
</organism>
<keyword evidence="3" id="KW-0328">Glycosyltransferase</keyword>
<keyword evidence="3" id="KW-0808">Transferase</keyword>
<dbReference type="Proteomes" id="UP001597203">
    <property type="component" value="Unassembled WGS sequence"/>
</dbReference>
<dbReference type="PANTHER" id="PTHR12526">
    <property type="entry name" value="GLYCOSYLTRANSFERASE"/>
    <property type="match status" value="1"/>
</dbReference>
<evidence type="ECO:0000313" key="4">
    <source>
        <dbReference type="Proteomes" id="UP001597203"/>
    </source>
</evidence>
<dbReference type="Pfam" id="PF00534">
    <property type="entry name" value="Glycos_transf_1"/>
    <property type="match status" value="1"/>
</dbReference>
<protein>
    <submittedName>
        <fullName evidence="3">Glycosyltransferase family 4 protein</fullName>
        <ecNumber evidence="3">2.4.-.-</ecNumber>
    </submittedName>
</protein>
<dbReference type="CDD" id="cd03801">
    <property type="entry name" value="GT4_PimA-like"/>
    <property type="match status" value="1"/>
</dbReference>
<feature type="domain" description="Glycosyltransferase subfamily 4-like N-terminal" evidence="2">
    <location>
        <begin position="15"/>
        <end position="178"/>
    </location>
</feature>
<comment type="caution">
    <text evidence="3">The sequence shown here is derived from an EMBL/GenBank/DDBJ whole genome shotgun (WGS) entry which is preliminary data.</text>
</comment>
<name>A0ABW3P6B6_9SPHN</name>
<evidence type="ECO:0000259" key="2">
    <source>
        <dbReference type="Pfam" id="PF13439"/>
    </source>
</evidence>
<dbReference type="EMBL" id="JBHTLS010000135">
    <property type="protein sequence ID" value="MFD1107355.1"/>
    <property type="molecule type" value="Genomic_DNA"/>
</dbReference>
<accession>A0ABW3P6B6</accession>
<keyword evidence="4" id="KW-1185">Reference proteome</keyword>
<dbReference type="RefSeq" id="WP_380914844.1">
    <property type="nucleotide sequence ID" value="NZ_JBHTLS010000135.1"/>
</dbReference>
<dbReference type="GO" id="GO:0016757">
    <property type="term" value="F:glycosyltransferase activity"/>
    <property type="evidence" value="ECO:0007669"/>
    <property type="project" value="UniProtKB-KW"/>
</dbReference>
<dbReference type="InterPro" id="IPR001296">
    <property type="entry name" value="Glyco_trans_1"/>
</dbReference>
<proteinExistence type="predicted"/>
<dbReference type="Gene3D" id="3.40.50.2000">
    <property type="entry name" value="Glycogen Phosphorylase B"/>
    <property type="match status" value="2"/>
</dbReference>
<dbReference type="Pfam" id="PF13439">
    <property type="entry name" value="Glyco_transf_4"/>
    <property type="match status" value="1"/>
</dbReference>
<gene>
    <name evidence="3" type="ORF">ACFQ24_21010</name>
</gene>